<feature type="region of interest" description="Disordered" evidence="1">
    <location>
        <begin position="106"/>
        <end position="145"/>
    </location>
</feature>
<keyword evidence="3" id="KW-1185">Reference proteome</keyword>
<reference evidence="2" key="1">
    <citation type="submission" date="2022-03" db="EMBL/GenBank/DDBJ databases">
        <authorList>
            <person name="Alioto T."/>
            <person name="Alioto T."/>
            <person name="Gomez Garrido J."/>
        </authorList>
    </citation>
    <scope>NUCLEOTIDE SEQUENCE</scope>
</reference>
<protein>
    <submittedName>
        <fullName evidence="2">Uncharacterized protein</fullName>
    </submittedName>
</protein>
<dbReference type="Proteomes" id="UP001295444">
    <property type="component" value="Chromosome 01"/>
</dbReference>
<dbReference type="AlphaFoldDB" id="A0AAD1R9B0"/>
<gene>
    <name evidence="2" type="ORF">PECUL_23A036459</name>
</gene>
<feature type="compositionally biased region" description="Basic and acidic residues" evidence="1">
    <location>
        <begin position="19"/>
        <end position="36"/>
    </location>
</feature>
<evidence type="ECO:0000256" key="1">
    <source>
        <dbReference type="SAM" id="MobiDB-lite"/>
    </source>
</evidence>
<dbReference type="EMBL" id="OW240912">
    <property type="protein sequence ID" value="CAH2225984.1"/>
    <property type="molecule type" value="Genomic_DNA"/>
</dbReference>
<sequence>MHKKRGHLMSQESIIMEAPKPDLKEPSVKVPEDKPPRQNKRIYTYLVTAENQKKRKSVDSDIARAFPGGPADHFSFSQETANCLTVRAEGSSSEVYNCPKQPLLTTDNTTPVSSNQFTDKFLSKPRSPVGLVRSSSESPRHTANIRKHYKSPTPRELIRNPPRNSTNTSIIVSLQSGHNPPAPSASVSPRISRLLPDETVREERIQRLKILCSEYNQKVEELQQHKKL</sequence>
<feature type="compositionally biased region" description="Polar residues" evidence="1">
    <location>
        <begin position="106"/>
        <end position="118"/>
    </location>
</feature>
<name>A0AAD1R9B0_PELCU</name>
<evidence type="ECO:0000313" key="3">
    <source>
        <dbReference type="Proteomes" id="UP001295444"/>
    </source>
</evidence>
<organism evidence="2 3">
    <name type="scientific">Pelobates cultripes</name>
    <name type="common">Western spadefoot toad</name>
    <dbReference type="NCBI Taxonomy" id="61616"/>
    <lineage>
        <taxon>Eukaryota</taxon>
        <taxon>Metazoa</taxon>
        <taxon>Chordata</taxon>
        <taxon>Craniata</taxon>
        <taxon>Vertebrata</taxon>
        <taxon>Euteleostomi</taxon>
        <taxon>Amphibia</taxon>
        <taxon>Batrachia</taxon>
        <taxon>Anura</taxon>
        <taxon>Pelobatoidea</taxon>
        <taxon>Pelobatidae</taxon>
        <taxon>Pelobates</taxon>
    </lineage>
</organism>
<evidence type="ECO:0000313" key="2">
    <source>
        <dbReference type="EMBL" id="CAH2225984.1"/>
    </source>
</evidence>
<proteinExistence type="predicted"/>
<accession>A0AAD1R9B0</accession>
<feature type="region of interest" description="Disordered" evidence="1">
    <location>
        <begin position="1"/>
        <end position="41"/>
    </location>
</feature>